<dbReference type="PANTHER" id="PTHR44215:SF1">
    <property type="entry name" value="WD REPEAT-CONTAINING PROTEIN 75"/>
    <property type="match status" value="1"/>
</dbReference>
<dbReference type="GO" id="GO:2000234">
    <property type="term" value="P:positive regulation of rRNA processing"/>
    <property type="evidence" value="ECO:0007669"/>
    <property type="project" value="TreeGrafter"/>
</dbReference>
<dbReference type="AlphaFoldDB" id="A0A8H7ME68"/>
<evidence type="ECO:0000256" key="9">
    <source>
        <dbReference type="SAM" id="MobiDB-lite"/>
    </source>
</evidence>
<keyword evidence="6" id="KW-0804">Transcription</keyword>
<dbReference type="PROSITE" id="PS50294">
    <property type="entry name" value="WD_REPEATS_REGION"/>
    <property type="match status" value="1"/>
</dbReference>
<evidence type="ECO:0000256" key="5">
    <source>
        <dbReference type="ARBA" id="ARBA00022737"/>
    </source>
</evidence>
<reference evidence="10" key="2">
    <citation type="submission" date="2020-09" db="EMBL/GenBank/DDBJ databases">
        <title>Reference genome assembly for Australian Ascochyta lentis isolate Al4.</title>
        <authorList>
            <person name="Lee R.C."/>
            <person name="Farfan-Caceres L.M."/>
            <person name="Debler J.W."/>
            <person name="Williams A.H."/>
            <person name="Henares B.M."/>
        </authorList>
    </citation>
    <scope>NUCLEOTIDE SEQUENCE</scope>
    <source>
        <strain evidence="10">Al4</strain>
    </source>
</reference>
<dbReference type="InterPro" id="IPR001680">
    <property type="entry name" value="WD40_rpt"/>
</dbReference>
<evidence type="ECO:0000256" key="3">
    <source>
        <dbReference type="ARBA" id="ARBA00022552"/>
    </source>
</evidence>
<dbReference type="SUPFAM" id="SSF82171">
    <property type="entry name" value="DPP6 N-terminal domain-like"/>
    <property type="match status" value="1"/>
</dbReference>
<dbReference type="GO" id="GO:0032040">
    <property type="term" value="C:small-subunit processome"/>
    <property type="evidence" value="ECO:0007669"/>
    <property type="project" value="InterPro"/>
</dbReference>
<proteinExistence type="predicted"/>
<dbReference type="OrthoDB" id="4096at2759"/>
<keyword evidence="3" id="KW-0698">rRNA processing</keyword>
<reference evidence="10" key="1">
    <citation type="submission" date="2018-12" db="EMBL/GenBank/DDBJ databases">
        <authorList>
            <person name="Syme R.A."/>
            <person name="Farfan-Caceres L."/>
            <person name="Lichtenzveig J."/>
        </authorList>
    </citation>
    <scope>NUCLEOTIDE SEQUENCE</scope>
    <source>
        <strain evidence="10">Al4</strain>
    </source>
</reference>
<sequence>MADSTPQLKRKREGAEAQRKKAKTHKKIEAGAGQDVEVAATPVAKSTPKSKQAPKATPKSKDALNATPKPAKPNTTNDDAPSKTKAKKQKSKGSANWNVSSAQGGWFLPRDPVFSADEKFIILATQKALEIYVAETSLLAYKLPVSGSGEVTAYAISATDSNRVYVAESTGLITLWDWVSRQKLGRWDIGATVRNMTVITHADEDLVYCHEPGKSHIVNVHALRTGAQASTTELKPILKTSSSILDVQVLLQGKFVVVACNDSLMVGKRQKQSKTAVQDFEYVWRELKFAQRITTFNAYVRDPAEVTGKAAKSAHDQRDIIDIAIGDDSGVILLFEDVLSSFAAIESTQKGGKTKADNAESLRPKKLHWHRDAVGSVKWSLDGNYVISGGDETVITIWQLATGKPQHLPHLTAAIENIVVSPSGSSYGVTLANNSVIVLSTTELEAKTNIVGIQSRRIEIEQLPKNADAESPPASYEIFQPVPLVTNPMNPAEVMFSVPSSQPRHRSEGLRPEPYLQTYDLANQHTISKQALTRNNATDPNLTPEGRRILEPTVSLVQVSHDGEWLATVDEWTPPRADTSYLDEGIPEFREEERIHRREVYLKIWRRDAQSGQWKLETRLDAPHFFQDISANGKVFDLVADPTAPGFATVGEDHFVRVWRPKTRLRDGLTVRGAEKQGLVTWSLDCSVEISDKLDVLDVGASSQQTLPLRNSRLAFSADGSVIAAAISWASDEDPGVVHLIDTNTTVIQRSLTEVDVVALSGLAILDRHLIVVGDSITVWDMVRDQLVYCVPINTPGVDRFDRIPLVKLAINEVDSTFAVSLPRFENSNARFQRTSSTTQVFKPQQLGPLWSTKNSAINLALASRHSERGYVTLDSAANIRVISPTGGTVQLPTPPPEEVPQNTSYGQVEDAMDVEDEDSMTLPAIGDILNSEESDAVVVKPEQLQQMFEEGGQSHATSSLSALLSAVVALHQKPTSLPLR</sequence>
<gene>
    <name evidence="10" type="ORF">EKO04_004850</name>
</gene>
<dbReference type="EMBL" id="RZGK01000008">
    <property type="protein sequence ID" value="KAF9697206.1"/>
    <property type="molecule type" value="Genomic_DNA"/>
</dbReference>
<keyword evidence="4 8" id="KW-0853">WD repeat</keyword>
<name>A0A8H7ME68_9PLEO</name>
<evidence type="ECO:0000256" key="8">
    <source>
        <dbReference type="PROSITE-ProRule" id="PRU00221"/>
    </source>
</evidence>
<keyword evidence="2" id="KW-0690">Ribosome biogenesis</keyword>
<evidence type="ECO:0008006" key="12">
    <source>
        <dbReference type="Google" id="ProtNLM"/>
    </source>
</evidence>
<dbReference type="Pfam" id="PF00400">
    <property type="entry name" value="WD40"/>
    <property type="match status" value="1"/>
</dbReference>
<dbReference type="GO" id="GO:0006364">
    <property type="term" value="P:rRNA processing"/>
    <property type="evidence" value="ECO:0007669"/>
    <property type="project" value="UniProtKB-KW"/>
</dbReference>
<protein>
    <recommendedName>
        <fullName evidence="12">WD40 repeat-like protein</fullName>
    </recommendedName>
</protein>
<dbReference type="InterPro" id="IPR015943">
    <property type="entry name" value="WD40/YVTN_repeat-like_dom_sf"/>
</dbReference>
<evidence type="ECO:0000256" key="4">
    <source>
        <dbReference type="ARBA" id="ARBA00022574"/>
    </source>
</evidence>
<feature type="repeat" description="WD" evidence="8">
    <location>
        <begin position="367"/>
        <end position="408"/>
    </location>
</feature>
<dbReference type="InterPro" id="IPR053826">
    <property type="entry name" value="WDR75"/>
</dbReference>
<dbReference type="GO" id="GO:0045943">
    <property type="term" value="P:positive regulation of transcription by RNA polymerase I"/>
    <property type="evidence" value="ECO:0007669"/>
    <property type="project" value="InterPro"/>
</dbReference>
<keyword evidence="11" id="KW-1185">Reference proteome</keyword>
<evidence type="ECO:0000313" key="10">
    <source>
        <dbReference type="EMBL" id="KAF9697206.1"/>
    </source>
</evidence>
<keyword evidence="7" id="KW-0539">Nucleus</keyword>
<dbReference type="InterPro" id="IPR036322">
    <property type="entry name" value="WD40_repeat_dom_sf"/>
</dbReference>
<evidence type="ECO:0000256" key="2">
    <source>
        <dbReference type="ARBA" id="ARBA00022517"/>
    </source>
</evidence>
<dbReference type="PANTHER" id="PTHR44215">
    <property type="entry name" value="WD REPEAT-CONTAINING PROTEIN 75"/>
    <property type="match status" value="1"/>
</dbReference>
<dbReference type="GO" id="GO:0003723">
    <property type="term" value="F:RNA binding"/>
    <property type="evidence" value="ECO:0007669"/>
    <property type="project" value="InterPro"/>
</dbReference>
<feature type="region of interest" description="Disordered" evidence="9">
    <location>
        <begin position="1"/>
        <end position="97"/>
    </location>
</feature>
<evidence type="ECO:0000256" key="7">
    <source>
        <dbReference type="ARBA" id="ARBA00023242"/>
    </source>
</evidence>
<dbReference type="PROSITE" id="PS50082">
    <property type="entry name" value="WD_REPEATS_2"/>
    <property type="match status" value="1"/>
</dbReference>
<evidence type="ECO:0000256" key="1">
    <source>
        <dbReference type="ARBA" id="ARBA00004604"/>
    </source>
</evidence>
<evidence type="ECO:0000256" key="6">
    <source>
        <dbReference type="ARBA" id="ARBA00023163"/>
    </source>
</evidence>
<organism evidence="10 11">
    <name type="scientific">Ascochyta lentis</name>
    <dbReference type="NCBI Taxonomy" id="205686"/>
    <lineage>
        <taxon>Eukaryota</taxon>
        <taxon>Fungi</taxon>
        <taxon>Dikarya</taxon>
        <taxon>Ascomycota</taxon>
        <taxon>Pezizomycotina</taxon>
        <taxon>Dothideomycetes</taxon>
        <taxon>Pleosporomycetidae</taxon>
        <taxon>Pleosporales</taxon>
        <taxon>Pleosporineae</taxon>
        <taxon>Didymellaceae</taxon>
        <taxon>Ascochyta</taxon>
    </lineage>
</organism>
<dbReference type="SMART" id="SM00320">
    <property type="entry name" value="WD40"/>
    <property type="match status" value="4"/>
</dbReference>
<dbReference type="SUPFAM" id="SSF50978">
    <property type="entry name" value="WD40 repeat-like"/>
    <property type="match status" value="1"/>
</dbReference>
<comment type="subcellular location">
    <subcellularLocation>
        <location evidence="1">Nucleus</location>
        <location evidence="1">Nucleolus</location>
    </subcellularLocation>
</comment>
<accession>A0A8H7ME68</accession>
<keyword evidence="5" id="KW-0677">Repeat</keyword>
<evidence type="ECO:0000313" key="11">
    <source>
        <dbReference type="Proteomes" id="UP000651452"/>
    </source>
</evidence>
<comment type="caution">
    <text evidence="10">The sequence shown here is derived from an EMBL/GenBank/DDBJ whole genome shotgun (WGS) entry which is preliminary data.</text>
</comment>
<dbReference type="Proteomes" id="UP000651452">
    <property type="component" value="Unassembled WGS sequence"/>
</dbReference>
<dbReference type="Gene3D" id="2.130.10.10">
    <property type="entry name" value="YVTN repeat-like/Quinoprotein amine dehydrogenase"/>
    <property type="match status" value="3"/>
</dbReference>